<gene>
    <name evidence="1" type="ORF">BOO71_0010540</name>
</gene>
<reference evidence="1 2" key="1">
    <citation type="submission" date="2017-01" db="EMBL/GenBank/DDBJ databases">
        <title>Genome Analysis of Deinococcus marmoris KOPRI26562.</title>
        <authorList>
            <person name="Kim J.H."/>
            <person name="Oh H.-M."/>
        </authorList>
    </citation>
    <scope>NUCLEOTIDE SEQUENCE [LARGE SCALE GENOMIC DNA]</scope>
    <source>
        <strain evidence="1 2">KOPRI26562</strain>
    </source>
</reference>
<name>A0A1U7NVE5_9DEIO</name>
<dbReference type="GO" id="GO:0008237">
    <property type="term" value="F:metallopeptidase activity"/>
    <property type="evidence" value="ECO:0007669"/>
    <property type="project" value="InterPro"/>
</dbReference>
<dbReference type="InterPro" id="IPR024079">
    <property type="entry name" value="MetalloPept_cat_dom_sf"/>
</dbReference>
<evidence type="ECO:0000313" key="2">
    <source>
        <dbReference type="Proteomes" id="UP000186607"/>
    </source>
</evidence>
<protein>
    <submittedName>
        <fullName evidence="1">Uncharacterized protein</fullName>
    </submittedName>
</protein>
<comment type="caution">
    <text evidence="1">The sequence shown here is derived from an EMBL/GenBank/DDBJ whole genome shotgun (WGS) entry which is preliminary data.</text>
</comment>
<keyword evidence="2" id="KW-1185">Reference proteome</keyword>
<accession>A0A1U7NVE5</accession>
<dbReference type="STRING" id="249408.BOO71_0010540"/>
<organism evidence="1 2">
    <name type="scientific">Deinococcus marmoris</name>
    <dbReference type="NCBI Taxonomy" id="249408"/>
    <lineage>
        <taxon>Bacteria</taxon>
        <taxon>Thermotogati</taxon>
        <taxon>Deinococcota</taxon>
        <taxon>Deinococci</taxon>
        <taxon>Deinococcales</taxon>
        <taxon>Deinococcaceae</taxon>
        <taxon>Deinococcus</taxon>
    </lineage>
</organism>
<dbReference type="Gene3D" id="3.40.390.10">
    <property type="entry name" value="Collagenase (Catalytic Domain)"/>
    <property type="match status" value="1"/>
</dbReference>
<dbReference type="EMBL" id="MSTI01000123">
    <property type="protein sequence ID" value="OLV16891.1"/>
    <property type="molecule type" value="Genomic_DNA"/>
</dbReference>
<dbReference type="AlphaFoldDB" id="A0A1U7NVE5"/>
<dbReference type="SUPFAM" id="SSF55486">
    <property type="entry name" value="Metalloproteases ('zincins'), catalytic domain"/>
    <property type="match status" value="1"/>
</dbReference>
<dbReference type="Proteomes" id="UP000186607">
    <property type="component" value="Unassembled WGS sequence"/>
</dbReference>
<evidence type="ECO:0000313" key="1">
    <source>
        <dbReference type="EMBL" id="OLV16891.1"/>
    </source>
</evidence>
<proteinExistence type="predicted"/>
<sequence length="106" mass="11959">MISDVYGFIRSHGQYSVLLHELAHGYDDRQLKRQDPGILKAFKAARTQGRYGAEAASPAVVDVREYFAVLTEAYFASRPETPHNRIELKIVDPQGYAAVEHAWGLR</sequence>